<feature type="transmembrane region" description="Helical" evidence="1">
    <location>
        <begin position="62"/>
        <end position="85"/>
    </location>
</feature>
<dbReference type="EMBL" id="BTRK01000006">
    <property type="protein sequence ID" value="GMR62127.1"/>
    <property type="molecule type" value="Genomic_DNA"/>
</dbReference>
<evidence type="ECO:0000256" key="1">
    <source>
        <dbReference type="SAM" id="Phobius"/>
    </source>
</evidence>
<feature type="transmembrane region" description="Helical" evidence="1">
    <location>
        <begin position="20"/>
        <end position="41"/>
    </location>
</feature>
<organism evidence="2 3">
    <name type="scientific">Pristionchus mayeri</name>
    <dbReference type="NCBI Taxonomy" id="1317129"/>
    <lineage>
        <taxon>Eukaryota</taxon>
        <taxon>Metazoa</taxon>
        <taxon>Ecdysozoa</taxon>
        <taxon>Nematoda</taxon>
        <taxon>Chromadorea</taxon>
        <taxon>Rhabditida</taxon>
        <taxon>Rhabditina</taxon>
        <taxon>Diplogasteromorpha</taxon>
        <taxon>Diplogasteroidea</taxon>
        <taxon>Neodiplogasteridae</taxon>
        <taxon>Pristionchus</taxon>
    </lineage>
</organism>
<feature type="non-terminal residue" evidence="2">
    <location>
        <position position="269"/>
    </location>
</feature>
<sequence>LVMMEGGTKSTQHMPDIRFFIVFQPKAIGLIFISLALKLFVDFLRRKLIRKVLCYCRFLGTMALSLELASRCIHIAMVTLLFLFYQSVFNGNAAVGSSRALSDFPTVSSDLLQGSRRLLIDVGILMENEYAVFGPRTTFVDSALERIEQMCSNDDDVVLFWDDEMLRITDIDAQIRNQCWISRINTDIGAEHHPLPRLRRSMQYGQAQYLMLPRNSTRKMVDALNRLLQTVFSYEMRTSLLYRRIVPARGHGAAFTAYQETFQSGNAPE</sequence>
<comment type="caution">
    <text evidence="2">The sequence shown here is derived from an EMBL/GenBank/DDBJ whole genome shotgun (WGS) entry which is preliminary data.</text>
</comment>
<feature type="non-terminal residue" evidence="2">
    <location>
        <position position="1"/>
    </location>
</feature>
<keyword evidence="1" id="KW-0812">Transmembrane</keyword>
<evidence type="ECO:0000313" key="2">
    <source>
        <dbReference type="EMBL" id="GMR62127.1"/>
    </source>
</evidence>
<protein>
    <submittedName>
        <fullName evidence="2">Uncharacterized protein</fullName>
    </submittedName>
</protein>
<accession>A0AAN5IDB8</accession>
<proteinExistence type="predicted"/>
<keyword evidence="3" id="KW-1185">Reference proteome</keyword>
<name>A0AAN5IDB8_9BILA</name>
<dbReference type="Proteomes" id="UP001328107">
    <property type="component" value="Unassembled WGS sequence"/>
</dbReference>
<reference evidence="3" key="1">
    <citation type="submission" date="2022-10" db="EMBL/GenBank/DDBJ databases">
        <title>Genome assembly of Pristionchus species.</title>
        <authorList>
            <person name="Yoshida K."/>
            <person name="Sommer R.J."/>
        </authorList>
    </citation>
    <scope>NUCLEOTIDE SEQUENCE [LARGE SCALE GENOMIC DNA]</scope>
    <source>
        <strain evidence="3">RS5460</strain>
    </source>
</reference>
<keyword evidence="1" id="KW-1133">Transmembrane helix</keyword>
<gene>
    <name evidence="2" type="ORF">PMAYCL1PPCAC_32322</name>
</gene>
<dbReference type="AlphaFoldDB" id="A0AAN5IDB8"/>
<evidence type="ECO:0000313" key="3">
    <source>
        <dbReference type="Proteomes" id="UP001328107"/>
    </source>
</evidence>
<keyword evidence="1" id="KW-0472">Membrane</keyword>